<feature type="region of interest" description="Disordered" evidence="1">
    <location>
        <begin position="229"/>
        <end position="263"/>
    </location>
</feature>
<reference evidence="2" key="1">
    <citation type="submission" date="2019-10" db="EMBL/GenBank/DDBJ databases">
        <authorList>
            <consortium name="DOE Joint Genome Institute"/>
            <person name="Kuo A."/>
            <person name="Miyauchi S."/>
            <person name="Kiss E."/>
            <person name="Drula E."/>
            <person name="Kohler A."/>
            <person name="Sanchez-Garcia M."/>
            <person name="Andreopoulos B."/>
            <person name="Barry K.W."/>
            <person name="Bonito G."/>
            <person name="Buee M."/>
            <person name="Carver A."/>
            <person name="Chen C."/>
            <person name="Cichocki N."/>
            <person name="Clum A."/>
            <person name="Culley D."/>
            <person name="Crous P.W."/>
            <person name="Fauchery L."/>
            <person name="Girlanda M."/>
            <person name="Hayes R."/>
            <person name="Keri Z."/>
            <person name="LaButti K."/>
            <person name="Lipzen A."/>
            <person name="Lombard V."/>
            <person name="Magnuson J."/>
            <person name="Maillard F."/>
            <person name="Morin E."/>
            <person name="Murat C."/>
            <person name="Nolan M."/>
            <person name="Ohm R."/>
            <person name="Pangilinan J."/>
            <person name="Pereira M."/>
            <person name="Perotto S."/>
            <person name="Peter M."/>
            <person name="Riley R."/>
            <person name="Sitrit Y."/>
            <person name="Stielow B."/>
            <person name="Szollosi G."/>
            <person name="Zifcakova L."/>
            <person name="Stursova M."/>
            <person name="Spatafora J.W."/>
            <person name="Tedersoo L."/>
            <person name="Vaario L.-M."/>
            <person name="Yamada A."/>
            <person name="Yan M."/>
            <person name="Wang P."/>
            <person name="Xu J."/>
            <person name="Bruns T."/>
            <person name="Baldrian P."/>
            <person name="Vilgalys R."/>
            <person name="Henrissat B."/>
            <person name="Grigoriev I.V."/>
            <person name="Hibbett D."/>
            <person name="Nagy L.G."/>
            <person name="Martin F.M."/>
        </authorList>
    </citation>
    <scope>NUCLEOTIDE SEQUENCE</scope>
    <source>
        <strain evidence="2">Prilba</strain>
    </source>
</reference>
<evidence type="ECO:0000313" key="2">
    <source>
        <dbReference type="EMBL" id="KAF8472288.1"/>
    </source>
</evidence>
<keyword evidence="3" id="KW-1185">Reference proteome</keyword>
<name>A0A9P5K0C2_9AGAM</name>
<organism evidence="2 3">
    <name type="scientific">Russula ochroleuca</name>
    <dbReference type="NCBI Taxonomy" id="152965"/>
    <lineage>
        <taxon>Eukaryota</taxon>
        <taxon>Fungi</taxon>
        <taxon>Dikarya</taxon>
        <taxon>Basidiomycota</taxon>
        <taxon>Agaricomycotina</taxon>
        <taxon>Agaricomycetes</taxon>
        <taxon>Russulales</taxon>
        <taxon>Russulaceae</taxon>
        <taxon>Russula</taxon>
    </lineage>
</organism>
<reference evidence="2" key="2">
    <citation type="journal article" date="2020" name="Nat. Commun.">
        <title>Large-scale genome sequencing of mycorrhizal fungi provides insights into the early evolution of symbiotic traits.</title>
        <authorList>
            <person name="Miyauchi S."/>
            <person name="Kiss E."/>
            <person name="Kuo A."/>
            <person name="Drula E."/>
            <person name="Kohler A."/>
            <person name="Sanchez-Garcia M."/>
            <person name="Morin E."/>
            <person name="Andreopoulos B."/>
            <person name="Barry K.W."/>
            <person name="Bonito G."/>
            <person name="Buee M."/>
            <person name="Carver A."/>
            <person name="Chen C."/>
            <person name="Cichocki N."/>
            <person name="Clum A."/>
            <person name="Culley D."/>
            <person name="Crous P.W."/>
            <person name="Fauchery L."/>
            <person name="Girlanda M."/>
            <person name="Hayes R.D."/>
            <person name="Keri Z."/>
            <person name="LaButti K."/>
            <person name="Lipzen A."/>
            <person name="Lombard V."/>
            <person name="Magnuson J."/>
            <person name="Maillard F."/>
            <person name="Murat C."/>
            <person name="Nolan M."/>
            <person name="Ohm R.A."/>
            <person name="Pangilinan J."/>
            <person name="Pereira M.F."/>
            <person name="Perotto S."/>
            <person name="Peter M."/>
            <person name="Pfister S."/>
            <person name="Riley R."/>
            <person name="Sitrit Y."/>
            <person name="Stielow J.B."/>
            <person name="Szollosi G."/>
            <person name="Zifcakova L."/>
            <person name="Stursova M."/>
            <person name="Spatafora J.W."/>
            <person name="Tedersoo L."/>
            <person name="Vaario L.M."/>
            <person name="Yamada A."/>
            <person name="Yan M."/>
            <person name="Wang P."/>
            <person name="Xu J."/>
            <person name="Bruns T."/>
            <person name="Baldrian P."/>
            <person name="Vilgalys R."/>
            <person name="Dunand C."/>
            <person name="Henrissat B."/>
            <person name="Grigoriev I.V."/>
            <person name="Hibbett D."/>
            <person name="Nagy L.G."/>
            <person name="Martin F.M."/>
        </authorList>
    </citation>
    <scope>NUCLEOTIDE SEQUENCE</scope>
    <source>
        <strain evidence="2">Prilba</strain>
    </source>
</reference>
<evidence type="ECO:0000313" key="3">
    <source>
        <dbReference type="Proteomes" id="UP000759537"/>
    </source>
</evidence>
<dbReference type="EMBL" id="WHVB01000021">
    <property type="protein sequence ID" value="KAF8472288.1"/>
    <property type="molecule type" value="Genomic_DNA"/>
</dbReference>
<feature type="compositionally biased region" description="Low complexity" evidence="1">
    <location>
        <begin position="245"/>
        <end position="260"/>
    </location>
</feature>
<accession>A0A9P5K0C2</accession>
<comment type="caution">
    <text evidence="2">The sequence shown here is derived from an EMBL/GenBank/DDBJ whole genome shotgun (WGS) entry which is preliminary data.</text>
</comment>
<proteinExistence type="predicted"/>
<dbReference type="AlphaFoldDB" id="A0A9P5K0C2"/>
<dbReference type="OrthoDB" id="3255604at2759"/>
<feature type="region of interest" description="Disordered" evidence="1">
    <location>
        <begin position="462"/>
        <end position="498"/>
    </location>
</feature>
<gene>
    <name evidence="2" type="ORF">DFH94DRAFT_194945</name>
</gene>
<sequence length="572" mass="62236">MEEHGQHGDVDESDHFSFGPWFVSATRDGISVRASYSYLDLHGCLGGAEGAPLGGGGQSGENGDHYDSDRVCWTVIKVPVWNVMSFALSTELDLAVVISRAQVGYQDQGEGNIRTHIAVRPLRFRDGTPHPCAKVPTMRFSMPRAPAFYAAQAQVLGDYLLLWFGPGQHNYCVSKLYLIAWKEGSITLLRENPVGKYGTIPAMISKDVLAQVQLDPPGIELCRISNMQKEAEGEGGEDGGGSGDDGAAAAAANDRGSRSNGPRMDKLCTLLLPPLRKRQDGTTGSSAYINWASCIGQHPGHHTFSRGPWPEYRSAPQGRPRTFRQSTEDSIVSVMMEIMGCERRPHLFEVVVRCATLLAYADAAAAAAARVPVVPTESSNGDGQSASARDVLGDGDVVVEAGVPWDAWGPRATAMSDQTDWHVGCRYMLGEREATIEGDEIRIRDYNPYRIRQAKASMVAKGLGGHHDGLGEDSHEEEGSADTAHPNGGGGTRRITEGNTTIRGGEWFEEDVSTALPHLDAVVDMPGCRAIYMEQDQIMLLVDDLDQVSWMMCRFDRLMMRLGWGLMAIVVR</sequence>
<protein>
    <submittedName>
        <fullName evidence="2">Uncharacterized protein</fullName>
    </submittedName>
</protein>
<evidence type="ECO:0000256" key="1">
    <source>
        <dbReference type="SAM" id="MobiDB-lite"/>
    </source>
</evidence>
<dbReference type="Proteomes" id="UP000759537">
    <property type="component" value="Unassembled WGS sequence"/>
</dbReference>